<dbReference type="AlphaFoldDB" id="A0A8H7D9J4"/>
<evidence type="ECO:0000313" key="2">
    <source>
        <dbReference type="EMBL" id="KAF7363868.1"/>
    </source>
</evidence>
<evidence type="ECO:0000256" key="1">
    <source>
        <dbReference type="SAM" id="MobiDB-lite"/>
    </source>
</evidence>
<keyword evidence="3" id="KW-1185">Reference proteome</keyword>
<gene>
    <name evidence="2" type="ORF">MSAN_01044800</name>
</gene>
<name>A0A8H7D9J4_9AGAR</name>
<dbReference type="OrthoDB" id="10631392at2759"/>
<sequence>MDPFTPIAAGVELIQLSIVVVNVVQRQLPAQKTEDGYVHLYNAFLLFFAVFDELPSDVQEHLSERFDALFEEYTAQDLLSREVKTSSVQARQQRMREVRNGQRLHLHETNLNKLPPEVLAAVLEVIPDAIKMAEASQHKEILHRLRGTITQKSSNSSVSGDQPSSQIQDTMTVPNSIQDALFPEASPSGKLSVLGIISDVLTAPIPAEVFTGDGWEYGRTVTIQARDPTTGKEEEYTATCVTKATPLLSAHSLGAPQTMNTAVPESAHATRTATETSTDRVVVKHEDSAD</sequence>
<reference evidence="2" key="1">
    <citation type="submission" date="2020-05" db="EMBL/GenBank/DDBJ databases">
        <title>Mycena genomes resolve the evolution of fungal bioluminescence.</title>
        <authorList>
            <person name="Tsai I.J."/>
        </authorList>
    </citation>
    <scope>NUCLEOTIDE SEQUENCE</scope>
    <source>
        <strain evidence="2">160909Yilan</strain>
    </source>
</reference>
<dbReference type="Proteomes" id="UP000623467">
    <property type="component" value="Unassembled WGS sequence"/>
</dbReference>
<comment type="caution">
    <text evidence="2">The sequence shown here is derived from an EMBL/GenBank/DDBJ whole genome shotgun (WGS) entry which is preliminary data.</text>
</comment>
<feature type="region of interest" description="Disordered" evidence="1">
    <location>
        <begin position="266"/>
        <end position="290"/>
    </location>
</feature>
<accession>A0A8H7D9J4</accession>
<organism evidence="2 3">
    <name type="scientific">Mycena sanguinolenta</name>
    <dbReference type="NCBI Taxonomy" id="230812"/>
    <lineage>
        <taxon>Eukaryota</taxon>
        <taxon>Fungi</taxon>
        <taxon>Dikarya</taxon>
        <taxon>Basidiomycota</taxon>
        <taxon>Agaricomycotina</taxon>
        <taxon>Agaricomycetes</taxon>
        <taxon>Agaricomycetidae</taxon>
        <taxon>Agaricales</taxon>
        <taxon>Marasmiineae</taxon>
        <taxon>Mycenaceae</taxon>
        <taxon>Mycena</taxon>
    </lineage>
</organism>
<feature type="region of interest" description="Disordered" evidence="1">
    <location>
        <begin position="150"/>
        <end position="169"/>
    </location>
</feature>
<dbReference type="EMBL" id="JACAZH010000007">
    <property type="protein sequence ID" value="KAF7363868.1"/>
    <property type="molecule type" value="Genomic_DNA"/>
</dbReference>
<proteinExistence type="predicted"/>
<feature type="compositionally biased region" description="Basic and acidic residues" evidence="1">
    <location>
        <begin position="277"/>
        <end position="290"/>
    </location>
</feature>
<feature type="compositionally biased region" description="Polar residues" evidence="1">
    <location>
        <begin position="266"/>
        <end position="276"/>
    </location>
</feature>
<evidence type="ECO:0000313" key="3">
    <source>
        <dbReference type="Proteomes" id="UP000623467"/>
    </source>
</evidence>
<protein>
    <submittedName>
        <fullName evidence="2">Uncharacterized protein</fullName>
    </submittedName>
</protein>